<reference evidence="2 3" key="1">
    <citation type="submission" date="2021-06" db="EMBL/GenBank/DDBJ databases">
        <title>Caerostris extrusa draft genome.</title>
        <authorList>
            <person name="Kono N."/>
            <person name="Arakawa K."/>
        </authorList>
    </citation>
    <scope>NUCLEOTIDE SEQUENCE [LARGE SCALE GENOMIC DNA]</scope>
</reference>
<evidence type="ECO:0000313" key="2">
    <source>
        <dbReference type="EMBL" id="GIZ03581.1"/>
    </source>
</evidence>
<proteinExistence type="predicted"/>
<keyword evidence="3" id="KW-1185">Reference proteome</keyword>
<feature type="region of interest" description="Disordered" evidence="1">
    <location>
        <begin position="33"/>
        <end position="64"/>
    </location>
</feature>
<dbReference type="EMBL" id="BPLR01018973">
    <property type="protein sequence ID" value="GIZ03581.1"/>
    <property type="molecule type" value="Genomic_DNA"/>
</dbReference>
<accession>A0AAV4YB33</accession>
<evidence type="ECO:0000313" key="3">
    <source>
        <dbReference type="Proteomes" id="UP001054945"/>
    </source>
</evidence>
<comment type="caution">
    <text evidence="2">The sequence shown here is derived from an EMBL/GenBank/DDBJ whole genome shotgun (WGS) entry which is preliminary data.</text>
</comment>
<dbReference type="AlphaFoldDB" id="A0AAV4YB33"/>
<dbReference type="Proteomes" id="UP001054945">
    <property type="component" value="Unassembled WGS sequence"/>
</dbReference>
<evidence type="ECO:0000256" key="1">
    <source>
        <dbReference type="SAM" id="MobiDB-lite"/>
    </source>
</evidence>
<protein>
    <submittedName>
        <fullName evidence="2">Uncharacterized protein</fullName>
    </submittedName>
</protein>
<organism evidence="2 3">
    <name type="scientific">Caerostris extrusa</name>
    <name type="common">Bark spider</name>
    <name type="synonym">Caerostris bankana</name>
    <dbReference type="NCBI Taxonomy" id="172846"/>
    <lineage>
        <taxon>Eukaryota</taxon>
        <taxon>Metazoa</taxon>
        <taxon>Ecdysozoa</taxon>
        <taxon>Arthropoda</taxon>
        <taxon>Chelicerata</taxon>
        <taxon>Arachnida</taxon>
        <taxon>Araneae</taxon>
        <taxon>Araneomorphae</taxon>
        <taxon>Entelegynae</taxon>
        <taxon>Araneoidea</taxon>
        <taxon>Araneidae</taxon>
        <taxon>Caerostris</taxon>
    </lineage>
</organism>
<gene>
    <name evidence="2" type="ORF">CEXT_439861</name>
</gene>
<name>A0AAV4YB33_CAEEX</name>
<sequence>MEVKGYFIEPHLHANCFASEEIVLVNFRGNRGVGIPEGDHRGETETEMETEQRKHKGGIRGTNSHAENCVQMNAHLRWLVVPVKTNHSRDQRYSRS</sequence>